<evidence type="ECO:0000313" key="2">
    <source>
        <dbReference type="Proteomes" id="UP000005408"/>
    </source>
</evidence>
<organism evidence="1 2">
    <name type="scientific">Magallana gigas</name>
    <name type="common">Pacific oyster</name>
    <name type="synonym">Crassostrea gigas</name>
    <dbReference type="NCBI Taxonomy" id="29159"/>
    <lineage>
        <taxon>Eukaryota</taxon>
        <taxon>Metazoa</taxon>
        <taxon>Spiralia</taxon>
        <taxon>Lophotrochozoa</taxon>
        <taxon>Mollusca</taxon>
        <taxon>Bivalvia</taxon>
        <taxon>Autobranchia</taxon>
        <taxon>Pteriomorphia</taxon>
        <taxon>Ostreida</taxon>
        <taxon>Ostreoidea</taxon>
        <taxon>Ostreidae</taxon>
        <taxon>Magallana</taxon>
    </lineage>
</organism>
<dbReference type="Proteomes" id="UP000005408">
    <property type="component" value="Unassembled WGS sequence"/>
</dbReference>
<dbReference type="AlphaFoldDB" id="A0A8W8HUN5"/>
<keyword evidence="2" id="KW-1185">Reference proteome</keyword>
<dbReference type="EnsemblMetazoa" id="G11028.1">
    <property type="protein sequence ID" value="G11028.1:cds"/>
    <property type="gene ID" value="G11028"/>
</dbReference>
<accession>A0A8W8HUN5</accession>
<name>A0A8W8HUN5_MAGGI</name>
<evidence type="ECO:0000313" key="1">
    <source>
        <dbReference type="EnsemblMetazoa" id="G11028.1:cds"/>
    </source>
</evidence>
<proteinExistence type="predicted"/>
<reference evidence="1" key="1">
    <citation type="submission" date="2022-08" db="UniProtKB">
        <authorList>
            <consortium name="EnsemblMetazoa"/>
        </authorList>
    </citation>
    <scope>IDENTIFICATION</scope>
    <source>
        <strain evidence="1">05x7-T-G4-1.051#20</strain>
    </source>
</reference>
<protein>
    <submittedName>
        <fullName evidence="1">Uncharacterized protein</fullName>
    </submittedName>
</protein>
<sequence length="260" mass="29392">MATITDSQLLQYATELRNLLISYEKANQQISTLDSYIQHLTQQTFRSTLQNSTPLAIRHLTKKSIASGIKKVYQQVSTQKWKRVTELSVLVLQQLDSPDVQPEPPTTSAGRSTEMDEMAPLTTQSFYMATITNSQLLQYATELRNLLISYEKANQQISTLDSYIQHLTQQTFRSTLQDSTPLAIRHLTKKSIASGIKKVYQQVSTQKWKRVTELSVLVLQQLDSPDVQPEPPTTSAGRSAEMDEMAPLTTQSFCELYRSA</sequence>